<sequence>MLVGYFIYHDNQPSKKASTEELINLPPPNTIQEEVIARYPRKDGDLKELDVDKSKKEVKSLDNLF</sequence>
<accession>A0A855G061</accession>
<dbReference type="Proteomes" id="UP000230463">
    <property type="component" value="Unassembled WGS sequence"/>
</dbReference>
<gene>
    <name evidence="1" type="ORF">BHC57_07890</name>
</gene>
<dbReference type="EMBL" id="MEIU01000058">
    <property type="protein sequence ID" value="PIT59513.1"/>
    <property type="molecule type" value="Genomic_DNA"/>
</dbReference>
<proteinExistence type="predicted"/>
<evidence type="ECO:0000313" key="1">
    <source>
        <dbReference type="EMBL" id="PIT59513.1"/>
    </source>
</evidence>
<comment type="caution">
    <text evidence="1">The sequence shown here is derived from an EMBL/GenBank/DDBJ whole genome shotgun (WGS) entry which is preliminary data.</text>
</comment>
<dbReference type="AlphaFoldDB" id="A0A855G061"/>
<name>A0A855G061_9NEIS</name>
<protein>
    <submittedName>
        <fullName evidence="1">Uncharacterized protein</fullName>
    </submittedName>
</protein>
<organism evidence="1 2">
    <name type="scientific">Snodgrassella alvi</name>
    <dbReference type="NCBI Taxonomy" id="1196083"/>
    <lineage>
        <taxon>Bacteria</taxon>
        <taxon>Pseudomonadati</taxon>
        <taxon>Pseudomonadota</taxon>
        <taxon>Betaproteobacteria</taxon>
        <taxon>Neisseriales</taxon>
        <taxon>Neisseriaceae</taxon>
        <taxon>Snodgrassella</taxon>
    </lineage>
</organism>
<reference evidence="1 2" key="1">
    <citation type="journal article" date="2017" name="MBio">
        <title>Type VI secretion-mediated competition in the bee gut microbiome.</title>
        <authorList>
            <person name="Steele M.I."/>
            <person name="Kwong W.K."/>
            <person name="Powell J.E."/>
            <person name="Whiteley M."/>
            <person name="Moran N.A."/>
        </authorList>
    </citation>
    <scope>NUCLEOTIDE SEQUENCE [LARGE SCALE GENOMIC DNA]</scope>
    <source>
        <strain evidence="1 2">HK3</strain>
    </source>
</reference>
<evidence type="ECO:0000313" key="2">
    <source>
        <dbReference type="Proteomes" id="UP000230463"/>
    </source>
</evidence>